<organism evidence="1">
    <name type="scientific">Myoviridae sp. ctJ2i1</name>
    <dbReference type="NCBI Taxonomy" id="2825079"/>
    <lineage>
        <taxon>Viruses</taxon>
        <taxon>Duplodnaviria</taxon>
        <taxon>Heunggongvirae</taxon>
        <taxon>Uroviricota</taxon>
        <taxon>Caudoviricetes</taxon>
    </lineage>
</organism>
<reference evidence="1" key="1">
    <citation type="journal article" date="2021" name="Proc. Natl. Acad. Sci. U.S.A.">
        <title>A Catalog of Tens of Thousands of Viruses from Human Metagenomes Reveals Hidden Associations with Chronic Diseases.</title>
        <authorList>
            <person name="Tisza M.J."/>
            <person name="Buck C.B."/>
        </authorList>
    </citation>
    <scope>NUCLEOTIDE SEQUENCE</scope>
    <source>
        <strain evidence="1">CtJ2i1</strain>
    </source>
</reference>
<proteinExistence type="predicted"/>
<name>A0A8S5V2F5_9CAUD</name>
<dbReference type="EMBL" id="BK016182">
    <property type="protein sequence ID" value="DAG00795.1"/>
    <property type="molecule type" value="Genomic_DNA"/>
</dbReference>
<sequence>MNYKLIFNKLKLEYVCDCNDLTKTIDTIIMNHYETIKNCHMLNYQIYGNGRGSNIEVYFNGTLLEIIEVSKV</sequence>
<evidence type="ECO:0000313" key="1">
    <source>
        <dbReference type="EMBL" id="DAG00795.1"/>
    </source>
</evidence>
<accession>A0A8S5V2F5</accession>
<protein>
    <submittedName>
        <fullName evidence="1">Uncharacterized protein</fullName>
    </submittedName>
</protein>